<evidence type="ECO:0000313" key="2">
    <source>
        <dbReference type="EMBL" id="SMY10625.1"/>
    </source>
</evidence>
<evidence type="ECO:0000256" key="1">
    <source>
        <dbReference type="SAM" id="MobiDB-lite"/>
    </source>
</evidence>
<dbReference type="InterPro" id="IPR021202">
    <property type="entry name" value="Rv3654c-like"/>
</dbReference>
<accession>A0A2H1L1M3</accession>
<feature type="region of interest" description="Disordered" evidence="1">
    <location>
        <begin position="1"/>
        <end position="37"/>
    </location>
</feature>
<sequence>MSADSVAGTQIRTGTEGAGPSLSAQDPASGRSTVAQVSDAGSSTVPAVGIAGAAAALALMVGTIGQGLDARARADAAADLAAIAVVQVQGENGCATAEEVAERNGARVSECITRPDLGTATVTVEAPLGIRIPGTDDDLTVEATAVAGRAE</sequence>
<name>A0A2H1L1M3_9MICO</name>
<dbReference type="RefSeq" id="WP_101586931.1">
    <property type="nucleotide sequence ID" value="NZ_FXZM01000001.1"/>
</dbReference>
<dbReference type="AlphaFoldDB" id="A0A2H1L1M3"/>
<dbReference type="EMBL" id="FXZM01000001">
    <property type="protein sequence ID" value="SMY10625.1"/>
    <property type="molecule type" value="Genomic_DNA"/>
</dbReference>
<dbReference type="Proteomes" id="UP000234462">
    <property type="component" value="Unassembled WGS sequence"/>
</dbReference>
<evidence type="ECO:0000313" key="3">
    <source>
        <dbReference type="Proteomes" id="UP000234462"/>
    </source>
</evidence>
<gene>
    <name evidence="2" type="ORF">BJEO58_00196</name>
</gene>
<keyword evidence="2" id="KW-0547">Nucleotide-binding</keyword>
<keyword evidence="3" id="KW-1185">Reference proteome</keyword>
<dbReference type="NCBIfam" id="TIGR03816">
    <property type="entry name" value="tadE_like_DECH"/>
    <property type="match status" value="1"/>
</dbReference>
<reference evidence="3" key="1">
    <citation type="submission" date="2017-03" db="EMBL/GenBank/DDBJ databases">
        <authorList>
            <person name="Monnet C."/>
        </authorList>
    </citation>
    <scope>NUCLEOTIDE SEQUENCE [LARGE SCALE GENOMIC DNA]</scope>
    <source>
        <strain evidence="3">SJ5-8</strain>
    </source>
</reference>
<organism evidence="2 3">
    <name type="scientific">Brevibacterium jeotgali</name>
    <dbReference type="NCBI Taxonomy" id="1262550"/>
    <lineage>
        <taxon>Bacteria</taxon>
        <taxon>Bacillati</taxon>
        <taxon>Actinomycetota</taxon>
        <taxon>Actinomycetes</taxon>
        <taxon>Micrococcales</taxon>
        <taxon>Brevibacteriaceae</taxon>
        <taxon>Brevibacterium</taxon>
    </lineage>
</organism>
<dbReference type="GO" id="GO:0004386">
    <property type="term" value="F:helicase activity"/>
    <property type="evidence" value="ECO:0007669"/>
    <property type="project" value="UniProtKB-KW"/>
</dbReference>
<keyword evidence="2" id="KW-0067">ATP-binding</keyword>
<feature type="compositionally biased region" description="Polar residues" evidence="1">
    <location>
        <begin position="22"/>
        <end position="37"/>
    </location>
</feature>
<keyword evidence="2" id="KW-0378">Hydrolase</keyword>
<protein>
    <submittedName>
        <fullName evidence="2">Helicase/secretion neighborhood TadE-like protein</fullName>
    </submittedName>
</protein>
<proteinExistence type="predicted"/>
<keyword evidence="2" id="KW-0347">Helicase</keyword>